<dbReference type="GO" id="GO:0020037">
    <property type="term" value="F:heme binding"/>
    <property type="evidence" value="ECO:0007669"/>
    <property type="project" value="InterPro"/>
</dbReference>
<evidence type="ECO:0000313" key="6">
    <source>
        <dbReference type="EMBL" id="KAF2710181.1"/>
    </source>
</evidence>
<keyword evidence="5" id="KW-1133">Transmembrane helix</keyword>
<dbReference type="SUPFAM" id="SSF48264">
    <property type="entry name" value="Cytochrome P450"/>
    <property type="match status" value="1"/>
</dbReference>
<reference evidence="6" key="1">
    <citation type="journal article" date="2020" name="Stud. Mycol.">
        <title>101 Dothideomycetes genomes: a test case for predicting lifestyles and emergence of pathogens.</title>
        <authorList>
            <person name="Haridas S."/>
            <person name="Albert R."/>
            <person name="Binder M."/>
            <person name="Bloem J."/>
            <person name="Labutti K."/>
            <person name="Salamov A."/>
            <person name="Andreopoulos B."/>
            <person name="Baker S."/>
            <person name="Barry K."/>
            <person name="Bills G."/>
            <person name="Bluhm B."/>
            <person name="Cannon C."/>
            <person name="Castanera R."/>
            <person name="Culley D."/>
            <person name="Daum C."/>
            <person name="Ezra D."/>
            <person name="Gonzalez J."/>
            <person name="Henrissat B."/>
            <person name="Kuo A."/>
            <person name="Liang C."/>
            <person name="Lipzen A."/>
            <person name="Lutzoni F."/>
            <person name="Magnuson J."/>
            <person name="Mondo S."/>
            <person name="Nolan M."/>
            <person name="Ohm R."/>
            <person name="Pangilinan J."/>
            <person name="Park H.-J."/>
            <person name="Ramirez L."/>
            <person name="Alfaro M."/>
            <person name="Sun H."/>
            <person name="Tritt A."/>
            <person name="Yoshinaga Y."/>
            <person name="Zwiers L.-H."/>
            <person name="Turgeon B."/>
            <person name="Goodwin S."/>
            <person name="Spatafora J."/>
            <person name="Crous P."/>
            <person name="Grigoriev I."/>
        </authorList>
    </citation>
    <scope>NUCLEOTIDE SEQUENCE</scope>
    <source>
        <strain evidence="6">CBS 279.74</strain>
    </source>
</reference>
<dbReference type="InterPro" id="IPR001128">
    <property type="entry name" value="Cyt_P450"/>
</dbReference>
<dbReference type="GO" id="GO:0005506">
    <property type="term" value="F:iron ion binding"/>
    <property type="evidence" value="ECO:0007669"/>
    <property type="project" value="InterPro"/>
</dbReference>
<dbReference type="PANTHER" id="PTHR24304:SF2">
    <property type="entry name" value="24-HYDROXYCHOLESTEROL 7-ALPHA-HYDROXYLASE"/>
    <property type="match status" value="1"/>
</dbReference>
<proteinExistence type="inferred from homology"/>
<protein>
    <submittedName>
        <fullName evidence="6">Putative cytochrome-like protein P450</fullName>
    </submittedName>
</protein>
<evidence type="ECO:0000256" key="3">
    <source>
        <dbReference type="ARBA" id="ARBA00022723"/>
    </source>
</evidence>
<dbReference type="GO" id="GO:0016705">
    <property type="term" value="F:oxidoreductase activity, acting on paired donors, with incorporation or reduction of molecular oxygen"/>
    <property type="evidence" value="ECO:0007669"/>
    <property type="project" value="InterPro"/>
</dbReference>
<keyword evidence="2" id="KW-0349">Heme</keyword>
<accession>A0A6G1KCL5</accession>
<dbReference type="OrthoDB" id="3366823at2759"/>
<keyword evidence="5" id="KW-0812">Transmembrane</keyword>
<keyword evidence="4" id="KW-0408">Iron</keyword>
<keyword evidence="3" id="KW-0479">Metal-binding</keyword>
<evidence type="ECO:0000256" key="4">
    <source>
        <dbReference type="ARBA" id="ARBA00023004"/>
    </source>
</evidence>
<dbReference type="PANTHER" id="PTHR24304">
    <property type="entry name" value="CYTOCHROME P450 FAMILY 7"/>
    <property type="match status" value="1"/>
</dbReference>
<organism evidence="6 7">
    <name type="scientific">Pleomassaria siparia CBS 279.74</name>
    <dbReference type="NCBI Taxonomy" id="1314801"/>
    <lineage>
        <taxon>Eukaryota</taxon>
        <taxon>Fungi</taxon>
        <taxon>Dikarya</taxon>
        <taxon>Ascomycota</taxon>
        <taxon>Pezizomycotina</taxon>
        <taxon>Dothideomycetes</taxon>
        <taxon>Pleosporomycetidae</taxon>
        <taxon>Pleosporales</taxon>
        <taxon>Pleomassariaceae</taxon>
        <taxon>Pleomassaria</taxon>
    </lineage>
</organism>
<dbReference type="Gene3D" id="1.10.630.10">
    <property type="entry name" value="Cytochrome P450"/>
    <property type="match status" value="1"/>
</dbReference>
<keyword evidence="7" id="KW-1185">Reference proteome</keyword>
<dbReference type="Proteomes" id="UP000799428">
    <property type="component" value="Unassembled WGS sequence"/>
</dbReference>
<dbReference type="EMBL" id="MU005769">
    <property type="protein sequence ID" value="KAF2710181.1"/>
    <property type="molecule type" value="Genomic_DNA"/>
</dbReference>
<dbReference type="Pfam" id="PF00067">
    <property type="entry name" value="p450"/>
    <property type="match status" value="1"/>
</dbReference>
<gene>
    <name evidence="6" type="ORF">K504DRAFT_490364</name>
</gene>
<evidence type="ECO:0000256" key="2">
    <source>
        <dbReference type="ARBA" id="ARBA00022617"/>
    </source>
</evidence>
<evidence type="ECO:0000313" key="7">
    <source>
        <dbReference type="Proteomes" id="UP000799428"/>
    </source>
</evidence>
<comment type="similarity">
    <text evidence="1">Belongs to the cytochrome P450 family.</text>
</comment>
<dbReference type="InterPro" id="IPR036396">
    <property type="entry name" value="Cyt_P450_sf"/>
</dbReference>
<dbReference type="GO" id="GO:0008395">
    <property type="term" value="F:steroid hydroxylase activity"/>
    <property type="evidence" value="ECO:0007669"/>
    <property type="project" value="TreeGrafter"/>
</dbReference>
<evidence type="ECO:0000256" key="1">
    <source>
        <dbReference type="ARBA" id="ARBA00010617"/>
    </source>
</evidence>
<keyword evidence="5" id="KW-0472">Membrane</keyword>
<feature type="transmembrane region" description="Helical" evidence="5">
    <location>
        <begin position="17"/>
        <end position="41"/>
    </location>
</feature>
<dbReference type="AlphaFoldDB" id="A0A6G1KCL5"/>
<name>A0A6G1KCL5_9PLEO</name>
<sequence>MGISSILDPSFYQQNRNLLFCAVFIVAFPILTFQITSYLFFRTARSSSSLKTPPTIPYWIPGIFHGVGLAFGTPAYFGKLIKEYGDHSPFVVKAGTLSFLITRDATHVKKILESPKQLTPTSLNIRIYDKAMGSPKEALPLYKGEGEGCEDISNAHLSLPRQYLSGPPLIPLADIYAATFSRNMNSKMFQTTSWTEIEDLWSFFQNDITKATIETLFGSAIFKQYPKLVKDFWEFDNSIENFTKGLPRSVIPSAYTARDRLHEHLKKWLKLTDDVKEAKKLAEQTPAWDTKMGSQFFQARDDACKRAGMNYEARAAEALALLHESNSDNTPSTFWYIVETLRNPILTKHITKKLRKHYIPATSTIDMSSITALPLIQSMHAEIGRLRLATVTVRTNEVDDFKLGDQWVLPKGMSVILFSHDFALNRELWENARRRTTERPLEEFWAERFLVPAEPARDVKTTRKETIGEGKFSMEDLEFLHNTYGSASSGSYPDPGRYLARAIQSATLAVLLCEFEIELSDPDDVEWAIPPIRELAYGTVKPLGKVRLRIRKRHN</sequence>
<dbReference type="InterPro" id="IPR050529">
    <property type="entry name" value="CYP450_sterol_14alpha_dmase"/>
</dbReference>
<evidence type="ECO:0000256" key="5">
    <source>
        <dbReference type="SAM" id="Phobius"/>
    </source>
</evidence>